<organism evidence="8 9">
    <name type="scientific">Clupea harengus</name>
    <name type="common">Atlantic herring</name>
    <dbReference type="NCBI Taxonomy" id="7950"/>
    <lineage>
        <taxon>Eukaryota</taxon>
        <taxon>Metazoa</taxon>
        <taxon>Chordata</taxon>
        <taxon>Craniata</taxon>
        <taxon>Vertebrata</taxon>
        <taxon>Euteleostomi</taxon>
        <taxon>Actinopterygii</taxon>
        <taxon>Neopterygii</taxon>
        <taxon>Teleostei</taxon>
        <taxon>Clupei</taxon>
        <taxon>Clupeiformes</taxon>
        <taxon>Clupeoidei</taxon>
        <taxon>Clupeidae</taxon>
        <taxon>Clupea</taxon>
    </lineage>
</organism>
<keyword evidence="2" id="KW-0479">Metal-binding</keyword>
<dbReference type="KEGG" id="char:105902076"/>
<dbReference type="GO" id="GO:0004656">
    <property type="term" value="F:procollagen-proline 4-dioxygenase activity"/>
    <property type="evidence" value="ECO:0007669"/>
    <property type="project" value="TreeGrafter"/>
</dbReference>
<dbReference type="GeneID" id="105902076"/>
<dbReference type="PANTHER" id="PTHR10869:SF244">
    <property type="entry name" value="PROLYL 4-HYDROXYLASE SUBUNIT ALPHA-2"/>
    <property type="match status" value="1"/>
</dbReference>
<gene>
    <name evidence="9" type="primary">LOC105902076</name>
</gene>
<dbReference type="Pfam" id="PF13640">
    <property type="entry name" value="2OG-FeII_Oxy_3"/>
    <property type="match status" value="1"/>
</dbReference>
<name>A0A6P8FQI8_CLUHA</name>
<keyword evidence="3" id="KW-0847">Vitamin C</keyword>
<evidence type="ECO:0000256" key="2">
    <source>
        <dbReference type="ARBA" id="ARBA00022723"/>
    </source>
</evidence>
<feature type="domain" description="Fe2OG dioxygenase" evidence="7">
    <location>
        <begin position="48"/>
        <end position="153"/>
    </location>
</feature>
<evidence type="ECO:0000313" key="8">
    <source>
        <dbReference type="Proteomes" id="UP000515152"/>
    </source>
</evidence>
<dbReference type="InterPro" id="IPR044862">
    <property type="entry name" value="Pro_4_hyd_alph_FE2OG_OXY"/>
</dbReference>
<evidence type="ECO:0000256" key="3">
    <source>
        <dbReference type="ARBA" id="ARBA00022896"/>
    </source>
</evidence>
<evidence type="ECO:0000256" key="5">
    <source>
        <dbReference type="ARBA" id="ARBA00023002"/>
    </source>
</evidence>
<dbReference type="GO" id="GO:0005506">
    <property type="term" value="F:iron ion binding"/>
    <property type="evidence" value="ECO:0007669"/>
    <property type="project" value="InterPro"/>
</dbReference>
<comment type="cofactor">
    <cofactor evidence="1">
        <name>L-ascorbate</name>
        <dbReference type="ChEBI" id="CHEBI:38290"/>
    </cofactor>
</comment>
<dbReference type="InterPro" id="IPR005123">
    <property type="entry name" value="Oxoglu/Fe-dep_dioxygenase_dom"/>
</dbReference>
<protein>
    <submittedName>
        <fullName evidence="9">Prolyl 4-hydroxylase subunit alpha-1</fullName>
    </submittedName>
</protein>
<evidence type="ECO:0000313" key="9">
    <source>
        <dbReference type="RefSeq" id="XP_031428629.2"/>
    </source>
</evidence>
<proteinExistence type="predicted"/>
<evidence type="ECO:0000256" key="1">
    <source>
        <dbReference type="ARBA" id="ARBA00001961"/>
    </source>
</evidence>
<evidence type="ECO:0000259" key="7">
    <source>
        <dbReference type="PROSITE" id="PS51471"/>
    </source>
</evidence>
<dbReference type="AlphaFoldDB" id="A0A6P8FQI8"/>
<evidence type="ECO:0000256" key="4">
    <source>
        <dbReference type="ARBA" id="ARBA00022964"/>
    </source>
</evidence>
<sequence length="168" mass="18568">MVIDPITGNKYSTESRVSKSAWLTDEEDPVIDKLNQRLSDVTGLDMATAESLQVANYGIGGQYEPHFDSKLVDDPDLAHKGGRIATILIYMSDVKLGGSTVFPDIGADLKPQKGSAVVWYNILRNGLEDDRTLHAACPVFVGSKWVANKWVRARGQEFRRRCSLSPTE</sequence>
<dbReference type="GO" id="GO:0031418">
    <property type="term" value="F:L-ascorbic acid binding"/>
    <property type="evidence" value="ECO:0007669"/>
    <property type="project" value="UniProtKB-KW"/>
</dbReference>
<keyword evidence="5" id="KW-0560">Oxidoreductase</keyword>
<dbReference type="InterPro" id="IPR045054">
    <property type="entry name" value="P4HA-like"/>
</dbReference>
<evidence type="ECO:0000256" key="6">
    <source>
        <dbReference type="ARBA" id="ARBA00023004"/>
    </source>
</evidence>
<keyword evidence="4" id="KW-0223">Dioxygenase</keyword>
<dbReference type="PANTHER" id="PTHR10869">
    <property type="entry name" value="PROLYL 4-HYDROXYLASE ALPHA SUBUNIT"/>
    <property type="match status" value="1"/>
</dbReference>
<keyword evidence="6" id="KW-0408">Iron</keyword>
<reference evidence="9" key="1">
    <citation type="submission" date="2025-08" db="UniProtKB">
        <authorList>
            <consortium name="RefSeq"/>
        </authorList>
    </citation>
    <scope>IDENTIFICATION</scope>
</reference>
<dbReference type="InterPro" id="IPR006620">
    <property type="entry name" value="Pro_4_hyd_alph"/>
</dbReference>
<dbReference type="SMART" id="SM00702">
    <property type="entry name" value="P4Hc"/>
    <property type="match status" value="1"/>
</dbReference>
<dbReference type="PROSITE" id="PS51471">
    <property type="entry name" value="FE2OG_OXY"/>
    <property type="match status" value="1"/>
</dbReference>
<dbReference type="RefSeq" id="XP_031428629.2">
    <property type="nucleotide sequence ID" value="XM_031572769.2"/>
</dbReference>
<dbReference type="OrthoDB" id="420380at2759"/>
<accession>A0A6P8FQI8</accession>
<dbReference type="Proteomes" id="UP000515152">
    <property type="component" value="Chromosome 8"/>
</dbReference>
<keyword evidence="8" id="KW-1185">Reference proteome</keyword>
<dbReference type="GO" id="GO:0005783">
    <property type="term" value="C:endoplasmic reticulum"/>
    <property type="evidence" value="ECO:0007669"/>
    <property type="project" value="TreeGrafter"/>
</dbReference>